<dbReference type="InterPro" id="IPR042197">
    <property type="entry name" value="Apaf_helical"/>
</dbReference>
<reference evidence="5 6" key="1">
    <citation type="journal article" date="2020" name="bioRxiv">
        <title>Sequence and annotation of 42 cannabis genomes reveals extensive copy number variation in cannabinoid synthesis and pathogen resistance genes.</title>
        <authorList>
            <person name="Mckernan K.J."/>
            <person name="Helbert Y."/>
            <person name="Kane L.T."/>
            <person name="Ebling H."/>
            <person name="Zhang L."/>
            <person name="Liu B."/>
            <person name="Eaton Z."/>
            <person name="Mclaughlin S."/>
            <person name="Kingan S."/>
            <person name="Baybayan P."/>
            <person name="Concepcion G."/>
            <person name="Jordan M."/>
            <person name="Riva A."/>
            <person name="Barbazuk W."/>
            <person name="Harkins T."/>
        </authorList>
    </citation>
    <scope>NUCLEOTIDE SEQUENCE [LARGE SCALE GENOMIC DNA]</scope>
    <source>
        <strain evidence="6">cv. Jamaican Lion 4</strain>
        <tissue evidence="5">Leaf</tissue>
    </source>
</reference>
<evidence type="ECO:0000256" key="1">
    <source>
        <dbReference type="ARBA" id="ARBA00008894"/>
    </source>
</evidence>
<sequence length="827" mass="94998">MKDSMESLVGGAALGPPFQMLFDIVVKIPLQKVLLFSGELKNIKSTVKSLKPLIEEIDKSNLALDRPESELEGIKDTFLEGTKLVHKCIKYSNWWYFYKRPKFTTKLQKFDKDLERWLKIIDFQILRSMNETLLLTKESHDILTRRIQSSSDVFSSQNELKGCCYVPEPPSFIVGLNKPLEELKMKLLRVNESTVPIVVTAPPGCGKTTLARKICKDDQIRDKFKSNILFVTVSKSPNLNLIVQELYEHKGCCVPAFKDSNDAVIKLEQLFDTIDKQPILLVLDDVWSGSESLVEKFVFQIPDLEYKILVTSRFQLTRFGPPYELKPLRDEHTMAIFKHYASIEDGDVDIPDILVKKVVDHCKKVPLALKLIGSSLRGQHQRIWERELESWSTDSSILNSESELLSCLQTILDVLDEKQVVLKNCFMDLGLFPEDQRIPATALIDIMTELYGVKENHAITNLDDLNIRNLANLVVTRKDENEVDDYYSEHFVTQHDMLRELAIHQSRQVPEEQRERLIVELTGNDLPTWWNEEKAQPFNAALVVISTDESFSSELFDIQLPKAKVLVLNFRMKKYALPKFVKNMSNLKVLLITNYAFFPAELSDFQLLNSLTNLTRIRLERISIPSLKETHIVLKKVRKLSLFMCEIGKAFSSVKISEVFPNLEEINIDYCDDLEELPAGLCDLIKLKKLSITHCHNLSKLPEEIGNLINLLVLRFRSCIDLENLPESICKLSKLTFVDMSNCYSLRNLPENIGQLCHLTKLNMNNCSRLAGLPSSVLDLKRLENVVCDEELKELWEFHLLPESKTEIKVAKDGVNLNWLENHQFEN</sequence>
<dbReference type="EMBL" id="JAATIP010000064">
    <property type="protein sequence ID" value="KAF4380751.1"/>
    <property type="molecule type" value="Genomic_DNA"/>
</dbReference>
<keyword evidence="2" id="KW-0677">Repeat</keyword>
<dbReference type="Gene3D" id="3.40.50.300">
    <property type="entry name" value="P-loop containing nucleotide triphosphate hydrolases"/>
    <property type="match status" value="1"/>
</dbReference>
<dbReference type="GO" id="GO:0006952">
    <property type="term" value="P:defense response"/>
    <property type="evidence" value="ECO:0007669"/>
    <property type="project" value="UniProtKB-KW"/>
</dbReference>
<dbReference type="InterPro" id="IPR002182">
    <property type="entry name" value="NB-ARC"/>
</dbReference>
<protein>
    <recommendedName>
        <fullName evidence="4">RPW8 domain-containing protein</fullName>
    </recommendedName>
</protein>
<dbReference type="InterPro" id="IPR027417">
    <property type="entry name" value="P-loop_NTPase"/>
</dbReference>
<dbReference type="Gene3D" id="1.10.10.10">
    <property type="entry name" value="Winged helix-like DNA-binding domain superfamily/Winged helix DNA-binding domain"/>
    <property type="match status" value="1"/>
</dbReference>
<comment type="similarity">
    <text evidence="1">Belongs to the disease resistance NB-LRR family.</text>
</comment>
<dbReference type="AlphaFoldDB" id="A0A7J6GCR9"/>
<dbReference type="Pfam" id="PF00931">
    <property type="entry name" value="NB-ARC"/>
    <property type="match status" value="1"/>
</dbReference>
<evidence type="ECO:0000313" key="6">
    <source>
        <dbReference type="Proteomes" id="UP000525078"/>
    </source>
</evidence>
<keyword evidence="3" id="KW-0611">Plant defense</keyword>
<accession>A0A7J6GCR9</accession>
<comment type="caution">
    <text evidence="5">The sequence shown here is derived from an EMBL/GenBank/DDBJ whole genome shotgun (WGS) entry which is preliminary data.</text>
</comment>
<evidence type="ECO:0000313" key="5">
    <source>
        <dbReference type="EMBL" id="KAF4380751.1"/>
    </source>
</evidence>
<dbReference type="InterPro" id="IPR032675">
    <property type="entry name" value="LRR_dom_sf"/>
</dbReference>
<gene>
    <name evidence="5" type="ORF">F8388_017105</name>
</gene>
<proteinExistence type="inferred from homology"/>
<dbReference type="Gene3D" id="1.10.8.430">
    <property type="entry name" value="Helical domain of apoptotic protease-activating factors"/>
    <property type="match status" value="1"/>
</dbReference>
<dbReference type="Pfam" id="PF05659">
    <property type="entry name" value="RPW8"/>
    <property type="match status" value="1"/>
</dbReference>
<dbReference type="SUPFAM" id="SSF52047">
    <property type="entry name" value="RNI-like"/>
    <property type="match status" value="1"/>
</dbReference>
<dbReference type="PRINTS" id="PR00364">
    <property type="entry name" value="DISEASERSIST"/>
</dbReference>
<dbReference type="InterPro" id="IPR008808">
    <property type="entry name" value="Powdery_mildew-R_dom"/>
</dbReference>
<feature type="domain" description="RPW8" evidence="4">
    <location>
        <begin position="2"/>
        <end position="156"/>
    </location>
</feature>
<dbReference type="InterPro" id="IPR036388">
    <property type="entry name" value="WH-like_DNA-bd_sf"/>
</dbReference>
<evidence type="ECO:0000259" key="4">
    <source>
        <dbReference type="PROSITE" id="PS51153"/>
    </source>
</evidence>
<evidence type="ECO:0000256" key="3">
    <source>
        <dbReference type="ARBA" id="ARBA00022821"/>
    </source>
</evidence>
<dbReference type="SUPFAM" id="SSF52540">
    <property type="entry name" value="P-loop containing nucleoside triphosphate hydrolases"/>
    <property type="match status" value="1"/>
</dbReference>
<dbReference type="Gene3D" id="3.80.10.10">
    <property type="entry name" value="Ribonuclease Inhibitor"/>
    <property type="match status" value="2"/>
</dbReference>
<dbReference type="PANTHER" id="PTHR36766">
    <property type="entry name" value="PLANT BROAD-SPECTRUM MILDEW RESISTANCE PROTEIN RPW8"/>
    <property type="match status" value="1"/>
</dbReference>
<dbReference type="PROSITE" id="PS51153">
    <property type="entry name" value="RPW8"/>
    <property type="match status" value="1"/>
</dbReference>
<dbReference type="GO" id="GO:0043531">
    <property type="term" value="F:ADP binding"/>
    <property type="evidence" value="ECO:0007669"/>
    <property type="project" value="InterPro"/>
</dbReference>
<name>A0A7J6GCR9_CANSA</name>
<dbReference type="PANTHER" id="PTHR36766:SF3">
    <property type="entry name" value="RPW8 DOMAIN-CONTAINING PROTEIN"/>
    <property type="match status" value="1"/>
</dbReference>
<organism evidence="5 6">
    <name type="scientific">Cannabis sativa</name>
    <name type="common">Hemp</name>
    <name type="synonym">Marijuana</name>
    <dbReference type="NCBI Taxonomy" id="3483"/>
    <lineage>
        <taxon>Eukaryota</taxon>
        <taxon>Viridiplantae</taxon>
        <taxon>Streptophyta</taxon>
        <taxon>Embryophyta</taxon>
        <taxon>Tracheophyta</taxon>
        <taxon>Spermatophyta</taxon>
        <taxon>Magnoliopsida</taxon>
        <taxon>eudicotyledons</taxon>
        <taxon>Gunneridae</taxon>
        <taxon>Pentapetalae</taxon>
        <taxon>rosids</taxon>
        <taxon>fabids</taxon>
        <taxon>Rosales</taxon>
        <taxon>Cannabaceae</taxon>
        <taxon>Cannabis</taxon>
    </lineage>
</organism>
<evidence type="ECO:0000256" key="2">
    <source>
        <dbReference type="ARBA" id="ARBA00022737"/>
    </source>
</evidence>
<dbReference type="Proteomes" id="UP000525078">
    <property type="component" value="Unassembled WGS sequence"/>
</dbReference>